<keyword evidence="4" id="KW-1185">Reference proteome</keyword>
<name>A0A5C6WAR7_9BACI</name>
<comment type="caution">
    <text evidence="3">The sequence shown here is derived from an EMBL/GenBank/DDBJ whole genome shotgun (WGS) entry which is preliminary data.</text>
</comment>
<evidence type="ECO:0000313" key="4">
    <source>
        <dbReference type="Proteomes" id="UP000321363"/>
    </source>
</evidence>
<dbReference type="EMBL" id="VOQF01000001">
    <property type="protein sequence ID" value="TXC92979.1"/>
    <property type="molecule type" value="Genomic_DNA"/>
</dbReference>
<proteinExistence type="predicted"/>
<keyword evidence="3" id="KW-0378">Hydrolase</keyword>
<reference evidence="3 4" key="1">
    <citation type="journal article" date="2005" name="Int. J. Syst. Evol. Microbiol.">
        <title>Bacillus litoralis sp. nov., isolated from a tidal flat of the Yellow Sea in Korea.</title>
        <authorList>
            <person name="Yoon J.H."/>
            <person name="Oh T.K."/>
        </authorList>
    </citation>
    <scope>NUCLEOTIDE SEQUENCE [LARGE SCALE GENOMIC DNA]</scope>
    <source>
        <strain evidence="3 4">SW-211</strain>
    </source>
</reference>
<protein>
    <submittedName>
        <fullName evidence="3">Cell wall hydrolase</fullName>
    </submittedName>
</protein>
<dbReference type="Proteomes" id="UP000321363">
    <property type="component" value="Unassembled WGS sequence"/>
</dbReference>
<dbReference type="Gene3D" id="1.10.10.2520">
    <property type="entry name" value="Cell wall hydrolase SleB, domain 1"/>
    <property type="match status" value="1"/>
</dbReference>
<organism evidence="3 4">
    <name type="scientific">Metabacillus litoralis</name>
    <dbReference type="NCBI Taxonomy" id="152268"/>
    <lineage>
        <taxon>Bacteria</taxon>
        <taxon>Bacillati</taxon>
        <taxon>Bacillota</taxon>
        <taxon>Bacilli</taxon>
        <taxon>Bacillales</taxon>
        <taxon>Bacillaceae</taxon>
        <taxon>Metabacillus</taxon>
    </lineage>
</organism>
<keyword evidence="1" id="KW-1133">Transmembrane helix</keyword>
<gene>
    <name evidence="3" type="ORF">FS935_01940</name>
</gene>
<keyword evidence="1" id="KW-0472">Membrane</keyword>
<feature type="transmembrane region" description="Helical" evidence="1">
    <location>
        <begin position="7"/>
        <end position="26"/>
    </location>
</feature>
<dbReference type="AlphaFoldDB" id="A0A5C6WAR7"/>
<dbReference type="InterPro" id="IPR042047">
    <property type="entry name" value="SleB_dom1"/>
</dbReference>
<dbReference type="RefSeq" id="WP_146945840.1">
    <property type="nucleotide sequence ID" value="NZ_VOQF01000001.1"/>
</dbReference>
<feature type="domain" description="Cell wall hydrolase SleB" evidence="2">
    <location>
        <begin position="102"/>
        <end position="200"/>
    </location>
</feature>
<dbReference type="InterPro" id="IPR011105">
    <property type="entry name" value="Cell_wall_hydrolase_SleB"/>
</dbReference>
<dbReference type="GO" id="GO:0016787">
    <property type="term" value="F:hydrolase activity"/>
    <property type="evidence" value="ECO:0007669"/>
    <property type="project" value="UniProtKB-KW"/>
</dbReference>
<evidence type="ECO:0000256" key="1">
    <source>
        <dbReference type="SAM" id="Phobius"/>
    </source>
</evidence>
<dbReference type="Gene3D" id="6.20.240.60">
    <property type="match status" value="1"/>
</dbReference>
<accession>A0A5C6WAR7</accession>
<evidence type="ECO:0000259" key="2">
    <source>
        <dbReference type="Pfam" id="PF07486"/>
    </source>
</evidence>
<dbReference type="OrthoDB" id="9785345at2"/>
<keyword evidence="1" id="KW-0812">Transmembrane</keyword>
<dbReference type="Pfam" id="PF07486">
    <property type="entry name" value="Hydrolase_2"/>
    <property type="match status" value="1"/>
</dbReference>
<evidence type="ECO:0000313" key="3">
    <source>
        <dbReference type="EMBL" id="TXC92979.1"/>
    </source>
</evidence>
<sequence>MKNLNKTITIILSMLMIAFYTISPTLQINAKTAKSFETGDTVALSIEHYGNYKVGQNSIELSLGNKEAVDFRAALNKTDQALSISKEEKALLARLVHAEAKGEPYVGKVAVANVVINRVEHEQFPDTVREVIYQKNAFQPVQNESIDEAADDEAENAVTEALALNKSEDKSLYFYNPDTATDEWIRTRDVTKVIGNHVFAI</sequence>